<keyword evidence="2" id="KW-0813">Transport</keyword>
<feature type="transmembrane region" description="Helical" evidence="9">
    <location>
        <begin position="214"/>
        <end position="234"/>
    </location>
</feature>
<dbReference type="SMART" id="SM00382">
    <property type="entry name" value="AAA"/>
    <property type="match status" value="1"/>
</dbReference>
<keyword evidence="5" id="KW-0547">Nucleotide-binding</keyword>
<dbReference type="OrthoDB" id="9810134at2"/>
<feature type="domain" description="ABC transmembrane type-1" evidence="11">
    <location>
        <begin position="59"/>
        <end position="358"/>
    </location>
</feature>
<keyword evidence="8 9" id="KW-0472">Membrane</keyword>
<keyword evidence="6 12" id="KW-0067">ATP-binding</keyword>
<dbReference type="InterPro" id="IPR050835">
    <property type="entry name" value="ABC_transporter_sub-D"/>
</dbReference>
<dbReference type="InterPro" id="IPR017871">
    <property type="entry name" value="ABC_transporter-like_CS"/>
</dbReference>
<dbReference type="InterPro" id="IPR027417">
    <property type="entry name" value="P-loop_NTPase"/>
</dbReference>
<dbReference type="EMBL" id="BGOW01000010">
    <property type="protein sequence ID" value="GBL45402.1"/>
    <property type="molecule type" value="Genomic_DNA"/>
</dbReference>
<dbReference type="InterPro" id="IPR011527">
    <property type="entry name" value="ABC1_TM_dom"/>
</dbReference>
<dbReference type="InterPro" id="IPR003593">
    <property type="entry name" value="AAA+_ATPase"/>
</dbReference>
<dbReference type="PROSITE" id="PS50893">
    <property type="entry name" value="ABC_TRANSPORTER_2"/>
    <property type="match status" value="1"/>
</dbReference>
<keyword evidence="3" id="KW-1003">Cell membrane</keyword>
<evidence type="ECO:0000313" key="12">
    <source>
        <dbReference type="EMBL" id="GBL45402.1"/>
    </source>
</evidence>
<dbReference type="PANTHER" id="PTHR11384:SF59">
    <property type="entry name" value="LYSOSOMAL COBALAMIN TRANSPORTER ABCD4"/>
    <property type="match status" value="1"/>
</dbReference>
<keyword evidence="7 9" id="KW-1133">Transmembrane helix</keyword>
<accession>A0A401JCK8</accession>
<feature type="transmembrane region" description="Helical" evidence="9">
    <location>
        <begin position="56"/>
        <end position="77"/>
    </location>
</feature>
<evidence type="ECO:0000256" key="7">
    <source>
        <dbReference type="ARBA" id="ARBA00022989"/>
    </source>
</evidence>
<proteinExistence type="predicted"/>
<dbReference type="GO" id="GO:0140359">
    <property type="term" value="F:ABC-type transporter activity"/>
    <property type="evidence" value="ECO:0007669"/>
    <property type="project" value="InterPro"/>
</dbReference>
<evidence type="ECO:0000256" key="9">
    <source>
        <dbReference type="SAM" id="Phobius"/>
    </source>
</evidence>
<evidence type="ECO:0000313" key="13">
    <source>
        <dbReference type="Proteomes" id="UP000286806"/>
    </source>
</evidence>
<evidence type="ECO:0000256" key="2">
    <source>
        <dbReference type="ARBA" id="ARBA00022448"/>
    </source>
</evidence>
<dbReference type="PROSITE" id="PS50929">
    <property type="entry name" value="ABC_TM1F"/>
    <property type="match status" value="1"/>
</dbReference>
<sequence length="594" mass="66480">MDWNHELLDSIVWLGKAFAISMLGMTVSVALLGIFTVWGRQFRRLTWAFFSPKRSLLPLAGLTLIVLMTLFSVRMNVLFSFWYNGFYTAMQKLDAKAFWFMLLVFAVLAAVHVTRTLFNFYLRQAFLIHWRAWLTDNLVERWLAHQGYHRSQYVPNAPDNPDQRIQQDVESFVSGSLNLSMGLLDAVVSLFAFTVILWGLSGALALFGVEIPRAMVFLVYLYVIVATVFAVWIGRPLIRLSFLSEQLNANFRYALIRLREYGESIAFFRGETVERGNLLTRFASVIQNMWAIVYRSLKFQGFNLAISQAAVVFPFIVQAPRLLAGKITLGDMMQTAQAFGQVQDALSFLRSSYDEFAGYRAVLIRLTGFLDSMDAAALLPSAHIVPSQHSVTIEALTVRTPAQIALVENLNLSLTANTALLIRGRSGIGKTTLLRAVAGLWPYVDGSVTRPVEQQALFLPQKPYLPLGTLRGALYYPASPLMGNQAAHVLQQCHLGHLASRLDETADWGSILSLGEQQRLAIGRALLSQPQVVFLDEASSAMDEGLEHAMYRLLRQVLPKSILVSVGHRSSLLEFHTQELTLLGNGKWQLSALV</sequence>
<dbReference type="GO" id="GO:0005886">
    <property type="term" value="C:plasma membrane"/>
    <property type="evidence" value="ECO:0007669"/>
    <property type="project" value="UniProtKB-SubCell"/>
</dbReference>
<dbReference type="Gene3D" id="3.40.50.300">
    <property type="entry name" value="P-loop containing nucleotide triphosphate hydrolases"/>
    <property type="match status" value="1"/>
</dbReference>
<dbReference type="PROSITE" id="PS00211">
    <property type="entry name" value="ABC_TRANSPORTER_1"/>
    <property type="match status" value="1"/>
</dbReference>
<evidence type="ECO:0000256" key="1">
    <source>
        <dbReference type="ARBA" id="ARBA00004651"/>
    </source>
</evidence>
<evidence type="ECO:0000256" key="5">
    <source>
        <dbReference type="ARBA" id="ARBA00022741"/>
    </source>
</evidence>
<dbReference type="RefSeq" id="WP_124704225.1">
    <property type="nucleotide sequence ID" value="NZ_BGOW01000010.1"/>
</dbReference>
<evidence type="ECO:0000259" key="11">
    <source>
        <dbReference type="PROSITE" id="PS50929"/>
    </source>
</evidence>
<name>A0A401JCK8_9PROT</name>
<dbReference type="Pfam" id="PF00005">
    <property type="entry name" value="ABC_tran"/>
    <property type="match status" value="1"/>
</dbReference>
<keyword evidence="4 9" id="KW-0812">Transmembrane</keyword>
<evidence type="ECO:0000256" key="6">
    <source>
        <dbReference type="ARBA" id="ARBA00022840"/>
    </source>
</evidence>
<evidence type="ECO:0000259" key="10">
    <source>
        <dbReference type="PROSITE" id="PS50893"/>
    </source>
</evidence>
<dbReference type="Gene3D" id="1.20.1560.10">
    <property type="entry name" value="ABC transporter type 1, transmembrane domain"/>
    <property type="match status" value="1"/>
</dbReference>
<feature type="domain" description="ABC transporter" evidence="10">
    <location>
        <begin position="391"/>
        <end position="594"/>
    </location>
</feature>
<dbReference type="InterPro" id="IPR036640">
    <property type="entry name" value="ABC1_TM_sf"/>
</dbReference>
<evidence type="ECO:0000256" key="8">
    <source>
        <dbReference type="ARBA" id="ARBA00023136"/>
    </source>
</evidence>
<comment type="subcellular location">
    <subcellularLocation>
        <location evidence="1">Cell membrane</location>
        <topology evidence="1">Multi-pass membrane protein</topology>
    </subcellularLocation>
</comment>
<feature type="transmembrane region" description="Helical" evidence="9">
    <location>
        <begin position="97"/>
        <end position="122"/>
    </location>
</feature>
<feature type="transmembrane region" description="Helical" evidence="9">
    <location>
        <begin position="12"/>
        <end position="35"/>
    </location>
</feature>
<evidence type="ECO:0000256" key="4">
    <source>
        <dbReference type="ARBA" id="ARBA00022692"/>
    </source>
</evidence>
<dbReference type="GO" id="GO:0005524">
    <property type="term" value="F:ATP binding"/>
    <property type="evidence" value="ECO:0007669"/>
    <property type="project" value="UniProtKB-KW"/>
</dbReference>
<comment type="caution">
    <text evidence="12">The sequence shown here is derived from an EMBL/GenBank/DDBJ whole genome shotgun (WGS) entry which is preliminary data.</text>
</comment>
<dbReference type="SUPFAM" id="SSF90123">
    <property type="entry name" value="ABC transporter transmembrane region"/>
    <property type="match status" value="1"/>
</dbReference>
<dbReference type="InterPro" id="IPR003439">
    <property type="entry name" value="ABC_transporter-like_ATP-bd"/>
</dbReference>
<reference evidence="12 13" key="1">
    <citation type="journal article" date="2019" name="Front. Microbiol.">
        <title>Genomes of Neutrophilic Sulfur-Oxidizing Chemolithoautotrophs Representing 9 Proteobacterial Species From 8 Genera.</title>
        <authorList>
            <person name="Watanabe T."/>
            <person name="Kojima H."/>
            <person name="Umezawa K."/>
            <person name="Hori C."/>
            <person name="Takasuka T.E."/>
            <person name="Kato Y."/>
            <person name="Fukui M."/>
        </authorList>
    </citation>
    <scope>NUCLEOTIDE SEQUENCE [LARGE SCALE GENOMIC DNA]</scope>
    <source>
        <strain evidence="12 13">TTN</strain>
    </source>
</reference>
<dbReference type="Proteomes" id="UP000286806">
    <property type="component" value="Unassembled WGS sequence"/>
</dbReference>
<dbReference type="Pfam" id="PF06472">
    <property type="entry name" value="ABC_membrane_2"/>
    <property type="match status" value="1"/>
</dbReference>
<protein>
    <submittedName>
        <fullName evidence="12">Alkanesulfonates ABC transporter ATP-binding protein</fullName>
    </submittedName>
</protein>
<dbReference type="SUPFAM" id="SSF52540">
    <property type="entry name" value="P-loop containing nucleoside triphosphate hydrolases"/>
    <property type="match status" value="1"/>
</dbReference>
<dbReference type="AlphaFoldDB" id="A0A401JCK8"/>
<dbReference type="PANTHER" id="PTHR11384">
    <property type="entry name" value="ATP-BINDING CASSETTE, SUB-FAMILY D MEMBER"/>
    <property type="match status" value="1"/>
</dbReference>
<dbReference type="GO" id="GO:0016887">
    <property type="term" value="F:ATP hydrolysis activity"/>
    <property type="evidence" value="ECO:0007669"/>
    <property type="project" value="InterPro"/>
</dbReference>
<evidence type="ECO:0000256" key="3">
    <source>
        <dbReference type="ARBA" id="ARBA00022475"/>
    </source>
</evidence>
<dbReference type="CDD" id="cd03223">
    <property type="entry name" value="ABCD_peroxisomal_ALDP"/>
    <property type="match status" value="1"/>
</dbReference>
<organism evidence="12 13">
    <name type="scientific">Sulfuriferula multivorans</name>
    <dbReference type="NCBI Taxonomy" id="1559896"/>
    <lineage>
        <taxon>Bacteria</taxon>
        <taxon>Pseudomonadati</taxon>
        <taxon>Pseudomonadota</taxon>
        <taxon>Betaproteobacteria</taxon>
        <taxon>Nitrosomonadales</taxon>
        <taxon>Sulfuricellaceae</taxon>
        <taxon>Sulfuriferula</taxon>
    </lineage>
</organism>
<keyword evidence="13" id="KW-1185">Reference proteome</keyword>
<feature type="transmembrane region" description="Helical" evidence="9">
    <location>
        <begin position="186"/>
        <end position="208"/>
    </location>
</feature>
<gene>
    <name evidence="12" type="ORF">SFMTTN_1209</name>
</gene>